<comment type="function">
    <text evidence="7">Hydrolyzes ribosome-free peptidyl-tRNAs (with 1 or more amino acids incorporated), which drop off the ribosome during protein synthesis, or as a result of ribosome stalling.</text>
</comment>
<dbReference type="SUPFAM" id="SSF53178">
    <property type="entry name" value="Peptidyl-tRNA hydrolase-like"/>
    <property type="match status" value="1"/>
</dbReference>
<dbReference type="InterPro" id="IPR001328">
    <property type="entry name" value="Pept_tRNA_hydro"/>
</dbReference>
<feature type="binding site" evidence="7">
    <location>
        <position position="65"/>
    </location>
    <ligand>
        <name>tRNA</name>
        <dbReference type="ChEBI" id="CHEBI:17843"/>
    </ligand>
</feature>
<evidence type="ECO:0000256" key="8">
    <source>
        <dbReference type="RuleBase" id="RU000673"/>
    </source>
</evidence>
<dbReference type="GO" id="GO:0072344">
    <property type="term" value="P:rescue of stalled ribosome"/>
    <property type="evidence" value="ECO:0007669"/>
    <property type="project" value="UniProtKB-UniRule"/>
</dbReference>
<dbReference type="STRING" id="1817824.A2751_01125"/>
<feature type="binding site" evidence="7">
    <location>
        <position position="113"/>
    </location>
    <ligand>
        <name>tRNA</name>
        <dbReference type="ChEBI" id="CHEBI:17843"/>
    </ligand>
</feature>
<dbReference type="PANTHER" id="PTHR17224">
    <property type="entry name" value="PEPTIDYL-TRNA HYDROLASE"/>
    <property type="match status" value="1"/>
</dbReference>
<evidence type="ECO:0000256" key="2">
    <source>
        <dbReference type="ARBA" id="ARBA00022555"/>
    </source>
</evidence>
<comment type="subunit">
    <text evidence="7">Monomer.</text>
</comment>
<dbReference type="EMBL" id="MFEK01000010">
    <property type="protein sequence ID" value="OGE79063.1"/>
    <property type="molecule type" value="Genomic_DNA"/>
</dbReference>
<dbReference type="EC" id="3.1.1.29" evidence="1 7"/>
<dbReference type="Gene3D" id="3.40.50.1470">
    <property type="entry name" value="Peptidyl-tRNA hydrolase"/>
    <property type="match status" value="1"/>
</dbReference>
<protein>
    <recommendedName>
        <fullName evidence="6 7">Peptidyl-tRNA hydrolase</fullName>
        <shortName evidence="7">Pth</shortName>
        <ecNumber evidence="1 7">3.1.1.29</ecNumber>
    </recommendedName>
</protein>
<feature type="binding site" evidence="7">
    <location>
        <position position="67"/>
    </location>
    <ligand>
        <name>tRNA</name>
        <dbReference type="ChEBI" id="CHEBI:17843"/>
    </ligand>
</feature>
<evidence type="ECO:0000256" key="4">
    <source>
        <dbReference type="ARBA" id="ARBA00022884"/>
    </source>
</evidence>
<dbReference type="Pfam" id="PF01195">
    <property type="entry name" value="Pept_tRNA_hydro"/>
    <property type="match status" value="1"/>
</dbReference>
<evidence type="ECO:0000256" key="9">
    <source>
        <dbReference type="RuleBase" id="RU004320"/>
    </source>
</evidence>
<dbReference type="CDD" id="cd00462">
    <property type="entry name" value="PTH"/>
    <property type="match status" value="1"/>
</dbReference>
<name>A0A1F5NNC2_9BACT</name>
<evidence type="ECO:0000256" key="5">
    <source>
        <dbReference type="ARBA" id="ARBA00038063"/>
    </source>
</evidence>
<reference evidence="10 11" key="1">
    <citation type="journal article" date="2016" name="Nat. Commun.">
        <title>Thousands of microbial genomes shed light on interconnected biogeochemical processes in an aquifer system.</title>
        <authorList>
            <person name="Anantharaman K."/>
            <person name="Brown C.T."/>
            <person name="Hug L.A."/>
            <person name="Sharon I."/>
            <person name="Castelle C.J."/>
            <person name="Probst A.J."/>
            <person name="Thomas B.C."/>
            <person name="Singh A."/>
            <person name="Wilkins M.J."/>
            <person name="Karaoz U."/>
            <person name="Brodie E.L."/>
            <person name="Williams K.H."/>
            <person name="Hubbard S.S."/>
            <person name="Banfield J.F."/>
        </authorList>
    </citation>
    <scope>NUCLEOTIDE SEQUENCE [LARGE SCALE GENOMIC DNA]</scope>
</reference>
<comment type="similarity">
    <text evidence="5 7 9">Belongs to the PTH family.</text>
</comment>
<feature type="active site" description="Proton acceptor" evidence="7">
    <location>
        <position position="19"/>
    </location>
</feature>
<evidence type="ECO:0000313" key="11">
    <source>
        <dbReference type="Proteomes" id="UP000176864"/>
    </source>
</evidence>
<dbReference type="AlphaFoldDB" id="A0A1F5NNC2"/>
<comment type="caution">
    <text evidence="10">The sequence shown here is derived from an EMBL/GenBank/DDBJ whole genome shotgun (WGS) entry which is preliminary data.</text>
</comment>
<evidence type="ECO:0000256" key="1">
    <source>
        <dbReference type="ARBA" id="ARBA00013260"/>
    </source>
</evidence>
<dbReference type="GO" id="GO:0004045">
    <property type="term" value="F:peptidyl-tRNA hydrolase activity"/>
    <property type="evidence" value="ECO:0007669"/>
    <property type="project" value="UniProtKB-UniRule"/>
</dbReference>
<keyword evidence="2 7" id="KW-0820">tRNA-binding</keyword>
<evidence type="ECO:0000256" key="6">
    <source>
        <dbReference type="ARBA" id="ARBA00050038"/>
    </source>
</evidence>
<feature type="site" description="Stabilizes the basic form of H active site to accept a proton" evidence="7">
    <location>
        <position position="92"/>
    </location>
</feature>
<dbReference type="PROSITE" id="PS01195">
    <property type="entry name" value="PEPT_TRNA_HYDROL_1"/>
    <property type="match status" value="1"/>
</dbReference>
<dbReference type="FunFam" id="3.40.50.1470:FF:000001">
    <property type="entry name" value="Peptidyl-tRNA hydrolase"/>
    <property type="match status" value="1"/>
</dbReference>
<keyword evidence="4 7" id="KW-0694">RNA-binding</keyword>
<keyword evidence="3 7" id="KW-0378">Hydrolase</keyword>
<proteinExistence type="inferred from homology"/>
<dbReference type="GO" id="GO:0000049">
    <property type="term" value="F:tRNA binding"/>
    <property type="evidence" value="ECO:0007669"/>
    <property type="project" value="UniProtKB-UniRule"/>
</dbReference>
<gene>
    <name evidence="7" type="primary">pth</name>
    <name evidence="10" type="ORF">A2751_01125</name>
</gene>
<sequence length="189" mass="21252">MLLITGLGNPGKKYEHTRHNIGFRVLDALADKFSAVFIDEVKFKSQTSAFDHQTTRVILAKPQTFMNDSGTAVAALKNFFKIQNDHLLIVHDEMDLPIGTIRISKDSGPAGHNGVGSVIENVGRDFTRLRIGIENRQGRRTPPTDAYVLEKFTEEEEAKLQKEIIPQAIEQIEKILNFELPARNDSRLV</sequence>
<dbReference type="GO" id="GO:0006515">
    <property type="term" value="P:protein quality control for misfolded or incompletely synthesized proteins"/>
    <property type="evidence" value="ECO:0007669"/>
    <property type="project" value="UniProtKB-UniRule"/>
</dbReference>
<dbReference type="Proteomes" id="UP000176864">
    <property type="component" value="Unassembled WGS sequence"/>
</dbReference>
<organism evidence="10 11">
    <name type="scientific">Candidatus Doudnabacteria bacterium RIFCSPHIGHO2_01_FULL_46_14</name>
    <dbReference type="NCBI Taxonomy" id="1817824"/>
    <lineage>
        <taxon>Bacteria</taxon>
        <taxon>Candidatus Doudnaibacteriota</taxon>
    </lineage>
</organism>
<comment type="subcellular location">
    <subcellularLocation>
        <location evidence="7">Cytoplasm</location>
    </subcellularLocation>
</comment>
<evidence type="ECO:0000313" key="10">
    <source>
        <dbReference type="EMBL" id="OGE79063.1"/>
    </source>
</evidence>
<feature type="binding site" evidence="7">
    <location>
        <position position="14"/>
    </location>
    <ligand>
        <name>tRNA</name>
        <dbReference type="ChEBI" id="CHEBI:17843"/>
    </ligand>
</feature>
<dbReference type="InterPro" id="IPR018171">
    <property type="entry name" value="Pept_tRNA_hydro_CS"/>
</dbReference>
<dbReference type="InterPro" id="IPR036416">
    <property type="entry name" value="Pept_tRNA_hydro_sf"/>
</dbReference>
<accession>A0A1F5NNC2</accession>
<dbReference type="NCBIfam" id="TIGR00447">
    <property type="entry name" value="pth"/>
    <property type="match status" value="1"/>
</dbReference>
<evidence type="ECO:0000256" key="3">
    <source>
        <dbReference type="ARBA" id="ARBA00022801"/>
    </source>
</evidence>
<evidence type="ECO:0000256" key="7">
    <source>
        <dbReference type="HAMAP-Rule" id="MF_00083"/>
    </source>
</evidence>
<comment type="function">
    <text evidence="7">Catalyzes the release of premature peptidyl moieties from peptidyl-tRNA molecules trapped in stalled 50S ribosomal subunits, and thus maintains levels of free tRNAs and 50S ribosomes.</text>
</comment>
<feature type="site" description="Discriminates between blocked and unblocked aminoacyl-tRNA" evidence="7">
    <location>
        <position position="9"/>
    </location>
</feature>
<comment type="catalytic activity">
    <reaction evidence="7 8">
        <text>an N-acyl-L-alpha-aminoacyl-tRNA + H2O = an N-acyl-L-amino acid + a tRNA + H(+)</text>
        <dbReference type="Rhea" id="RHEA:54448"/>
        <dbReference type="Rhea" id="RHEA-COMP:10123"/>
        <dbReference type="Rhea" id="RHEA-COMP:13883"/>
        <dbReference type="ChEBI" id="CHEBI:15377"/>
        <dbReference type="ChEBI" id="CHEBI:15378"/>
        <dbReference type="ChEBI" id="CHEBI:59874"/>
        <dbReference type="ChEBI" id="CHEBI:78442"/>
        <dbReference type="ChEBI" id="CHEBI:138191"/>
        <dbReference type="EC" id="3.1.1.29"/>
    </reaction>
</comment>
<dbReference type="HAMAP" id="MF_00083">
    <property type="entry name" value="Pept_tRNA_hydro_bact"/>
    <property type="match status" value="1"/>
</dbReference>
<dbReference type="PANTHER" id="PTHR17224:SF1">
    <property type="entry name" value="PEPTIDYL-TRNA HYDROLASE"/>
    <property type="match status" value="1"/>
</dbReference>
<dbReference type="GO" id="GO:0005737">
    <property type="term" value="C:cytoplasm"/>
    <property type="evidence" value="ECO:0007669"/>
    <property type="project" value="UniProtKB-SubCell"/>
</dbReference>
<keyword evidence="7" id="KW-0963">Cytoplasm</keyword>